<evidence type="ECO:0000259" key="6">
    <source>
        <dbReference type="Pfam" id="PF00590"/>
    </source>
</evidence>
<reference key="1">
    <citation type="journal article" date="2011" name="Mol. Biol. Evol.">
        <title>Unity in variety -- the pan-genome of the Chlamydiae.</title>
        <authorList>
            <person name="Collingro A."/>
            <person name="Tischler P."/>
            <person name="Weinmaier T."/>
            <person name="Penz T."/>
            <person name="Heinz E."/>
            <person name="Brunham R.C."/>
            <person name="Read T.D."/>
            <person name="Bavoil P.M."/>
            <person name="Sachse K."/>
            <person name="Kahane S."/>
            <person name="Friedman M.G."/>
            <person name="Rattei T."/>
            <person name="Myers G.S.A."/>
            <person name="Horn M."/>
        </authorList>
    </citation>
    <scope>NUCLEOTIDE SEQUENCE</scope>
    <source>
        <strain>Z</strain>
    </source>
</reference>
<dbReference type="InterPro" id="IPR000878">
    <property type="entry name" value="4pyrrol_Mease"/>
</dbReference>
<dbReference type="GO" id="GO:0006364">
    <property type="term" value="P:rRNA processing"/>
    <property type="evidence" value="ECO:0007669"/>
    <property type="project" value="UniProtKB-KW"/>
</dbReference>
<dbReference type="InterPro" id="IPR014776">
    <property type="entry name" value="4pyrrole_Mease_sub2"/>
</dbReference>
<dbReference type="PIRSF" id="PIRSF005917">
    <property type="entry name" value="MTase_YraL"/>
    <property type="match status" value="1"/>
</dbReference>
<dbReference type="OrthoDB" id="9809084at2"/>
<evidence type="ECO:0000256" key="5">
    <source>
        <dbReference type="ARBA" id="ARBA00022691"/>
    </source>
</evidence>
<keyword evidence="3" id="KW-0489">Methyltransferase</keyword>
<keyword evidence="8" id="KW-1185">Reference proteome</keyword>
<dbReference type="Pfam" id="PF00590">
    <property type="entry name" value="TP_methylase"/>
    <property type="match status" value="1"/>
</dbReference>
<dbReference type="RefSeq" id="WP_013943447.1">
    <property type="nucleotide sequence ID" value="NC_015713.1"/>
</dbReference>
<dbReference type="InterPro" id="IPR014777">
    <property type="entry name" value="4pyrrole_Mease_sub1"/>
</dbReference>
<keyword evidence="1" id="KW-0963">Cytoplasm</keyword>
<evidence type="ECO:0000256" key="3">
    <source>
        <dbReference type="ARBA" id="ARBA00022603"/>
    </source>
</evidence>
<dbReference type="STRING" id="331113.SNE_A11030"/>
<dbReference type="KEGG" id="sng:SNE_A11030"/>
<feature type="domain" description="Tetrapyrrole methylase" evidence="6">
    <location>
        <begin position="67"/>
        <end position="213"/>
    </location>
</feature>
<protein>
    <recommendedName>
        <fullName evidence="6">Tetrapyrrole methylase domain-containing protein</fullName>
    </recommendedName>
</protein>
<dbReference type="HOGENOM" id="CLU_044779_4_1_0"/>
<dbReference type="PANTHER" id="PTHR46111:SF2">
    <property type="entry name" value="SAM-DEPENDENT METHYLTRANSFERASE"/>
    <property type="match status" value="1"/>
</dbReference>
<organism evidence="7 8">
    <name type="scientific">Simkania negevensis (strain ATCC VR-1471 / DSM 27360 / Z)</name>
    <dbReference type="NCBI Taxonomy" id="331113"/>
    <lineage>
        <taxon>Bacteria</taxon>
        <taxon>Pseudomonadati</taxon>
        <taxon>Chlamydiota</taxon>
        <taxon>Chlamydiia</taxon>
        <taxon>Parachlamydiales</taxon>
        <taxon>Simkaniaceae</taxon>
        <taxon>Simkania</taxon>
    </lineage>
</organism>
<dbReference type="CDD" id="cd11649">
    <property type="entry name" value="RsmI_like"/>
    <property type="match status" value="1"/>
</dbReference>
<dbReference type="GO" id="GO:0032259">
    <property type="term" value="P:methylation"/>
    <property type="evidence" value="ECO:0007669"/>
    <property type="project" value="UniProtKB-KW"/>
</dbReference>
<reference evidence="7 8" key="2">
    <citation type="journal article" date="2011" name="Mol. Biol. Evol.">
        <title>Unity in variety--the pan-genome of the Chlamydiae.</title>
        <authorList>
            <person name="Collingro A."/>
            <person name="Tischler P."/>
            <person name="Weinmaier T."/>
            <person name="Penz T."/>
            <person name="Heinz E."/>
            <person name="Brunham R.C."/>
            <person name="Read T.D."/>
            <person name="Bavoil P.M."/>
            <person name="Sachse K."/>
            <person name="Kahane S."/>
            <person name="Friedman M.G."/>
            <person name="Rattei T."/>
            <person name="Myers G.S."/>
            <person name="Horn M."/>
        </authorList>
    </citation>
    <scope>NUCLEOTIDE SEQUENCE [LARGE SCALE GENOMIC DNA]</scope>
    <source>
        <strain evidence="8">ATCC VR-1471 / Z</strain>
    </source>
</reference>
<dbReference type="eggNOG" id="COG0313">
    <property type="taxonomic scope" value="Bacteria"/>
</dbReference>
<evidence type="ECO:0000256" key="4">
    <source>
        <dbReference type="ARBA" id="ARBA00022679"/>
    </source>
</evidence>
<sequence>MVKGLILLPNALDPELDSRGFITPVLSDVVPLLTGIIAESEKGARVFLKRFSYEEPKTFRDVPIHLLNEHSTNEDLQHLLKLLKGGGSWGLISDCGLPVLADPGAQLVQLARRENIPVQAYPGPSSIVLALMLSGLSGQAFTFHGYLPREPKPLKNKVALIEKLKDQSHIFIEAPYRTEKLLSVLLEELSDETTLCVAWNLTLPDQEVIVKKVKGWKKGLVPDLKKKPAVFVVGA</sequence>
<dbReference type="Gene3D" id="3.30.950.10">
    <property type="entry name" value="Methyltransferase, Cobalt-precorrin-4 Transmethylase, Domain 2"/>
    <property type="match status" value="1"/>
</dbReference>
<keyword evidence="2" id="KW-0698">rRNA processing</keyword>
<dbReference type="SUPFAM" id="SSF53790">
    <property type="entry name" value="Tetrapyrrole methylase"/>
    <property type="match status" value="1"/>
</dbReference>
<accession>F8L866</accession>
<dbReference type="PANTHER" id="PTHR46111">
    <property type="entry name" value="RIBOSOMAL RNA SMALL SUBUNIT METHYLTRANSFERASE I"/>
    <property type="match status" value="1"/>
</dbReference>
<dbReference type="GO" id="GO:0008168">
    <property type="term" value="F:methyltransferase activity"/>
    <property type="evidence" value="ECO:0007669"/>
    <property type="project" value="UniProtKB-KW"/>
</dbReference>
<gene>
    <name evidence="7" type="ordered locus">SNE_A11030</name>
</gene>
<evidence type="ECO:0000313" key="8">
    <source>
        <dbReference type="Proteomes" id="UP000000496"/>
    </source>
</evidence>
<keyword evidence="5" id="KW-0949">S-adenosyl-L-methionine</keyword>
<dbReference type="InterPro" id="IPR035996">
    <property type="entry name" value="4pyrrol_Methylase_sf"/>
</dbReference>
<dbReference type="Proteomes" id="UP000000496">
    <property type="component" value="Chromosome gsn.131"/>
</dbReference>
<dbReference type="InterPro" id="IPR008189">
    <property type="entry name" value="rRNA_ssu_MeTfrase_I"/>
</dbReference>
<keyword evidence="4" id="KW-0808">Transferase</keyword>
<evidence type="ECO:0000256" key="1">
    <source>
        <dbReference type="ARBA" id="ARBA00022490"/>
    </source>
</evidence>
<name>F8L866_SIMNZ</name>
<dbReference type="EMBL" id="FR872582">
    <property type="protein sequence ID" value="CCB88980.1"/>
    <property type="molecule type" value="Genomic_DNA"/>
</dbReference>
<dbReference type="AlphaFoldDB" id="F8L866"/>
<proteinExistence type="predicted"/>
<dbReference type="Gene3D" id="3.40.1010.10">
    <property type="entry name" value="Cobalt-precorrin-4 Transmethylase, Domain 1"/>
    <property type="match status" value="1"/>
</dbReference>
<evidence type="ECO:0000256" key="2">
    <source>
        <dbReference type="ARBA" id="ARBA00022552"/>
    </source>
</evidence>
<evidence type="ECO:0000313" key="7">
    <source>
        <dbReference type="EMBL" id="CCB88980.1"/>
    </source>
</evidence>